<reference evidence="2" key="1">
    <citation type="submission" date="2013-11" db="EMBL/GenBank/DDBJ databases">
        <authorList>
            <person name="Hoang H.T."/>
            <person name="Killian M.L."/>
            <person name="Madson D.M."/>
            <person name="Arruda P.H.E."/>
            <person name="Sun D."/>
            <person name="Schwartz K.J."/>
            <person name="Yoon K."/>
        </authorList>
    </citation>
    <scope>NUCLEOTIDE SEQUENCE [LARGE SCALE GENOMIC DNA]</scope>
    <source>
        <strain evidence="2">CDK2</strain>
    </source>
</reference>
<name>A0A0N8I0C9_9EURY</name>
<protein>
    <submittedName>
        <fullName evidence="1">Uncharacterized protein</fullName>
    </submittedName>
</protein>
<gene>
    <name evidence="1" type="ORF">SY89_02712</name>
</gene>
<keyword evidence="2" id="KW-1185">Reference proteome</keyword>
<evidence type="ECO:0000313" key="1">
    <source>
        <dbReference type="EMBL" id="KPN31955.1"/>
    </source>
</evidence>
<organism evidence="1 2">
    <name type="scientific">Halolamina pelagica</name>
    <dbReference type="NCBI Taxonomy" id="699431"/>
    <lineage>
        <taxon>Archaea</taxon>
        <taxon>Methanobacteriati</taxon>
        <taxon>Methanobacteriota</taxon>
        <taxon>Stenosarchaea group</taxon>
        <taxon>Halobacteria</taxon>
        <taxon>Halobacteriales</taxon>
        <taxon>Haloferacaceae</taxon>
    </lineage>
</organism>
<dbReference type="EMBL" id="LGUC01000001">
    <property type="protein sequence ID" value="KPN31955.1"/>
    <property type="molecule type" value="Genomic_DNA"/>
</dbReference>
<comment type="caution">
    <text evidence="1">The sequence shown here is derived from an EMBL/GenBank/DDBJ whole genome shotgun (WGS) entry which is preliminary data.</text>
</comment>
<dbReference type="Proteomes" id="UP000050535">
    <property type="component" value="Unassembled WGS sequence"/>
</dbReference>
<proteinExistence type="predicted"/>
<accession>A0A0N8I0C9</accession>
<dbReference type="AlphaFoldDB" id="A0A0N8I0C9"/>
<evidence type="ECO:0000313" key="2">
    <source>
        <dbReference type="Proteomes" id="UP000050535"/>
    </source>
</evidence>
<sequence length="115" mass="13775">MSVNWQQKLEKVQQIEVTDNLVQRIYEYVNQDAPDPRDFHGTYRVLFTESEEEHEVEMFWWESGTGWLEYPDGYLLDVGFSSYNPDHSRESIQERLQEVISARTREIESFISSDY</sequence>